<evidence type="ECO:0000313" key="4">
    <source>
        <dbReference type="EMBL" id="ALO14365.1"/>
    </source>
</evidence>
<dbReference type="GO" id="GO:0018580">
    <property type="term" value="F:nitronate monooxygenase activity"/>
    <property type="evidence" value="ECO:0007669"/>
    <property type="project" value="UniProtKB-EC"/>
</dbReference>
<keyword evidence="1" id="KW-0285">Flavoprotein</keyword>
<evidence type="ECO:0000256" key="3">
    <source>
        <dbReference type="ARBA" id="ARBA00023002"/>
    </source>
</evidence>
<organism evidence="4 5">
    <name type="scientific">Salinivirga cyanobacteriivorans</name>
    <dbReference type="NCBI Taxonomy" id="1307839"/>
    <lineage>
        <taxon>Bacteria</taxon>
        <taxon>Pseudomonadati</taxon>
        <taxon>Bacteroidota</taxon>
        <taxon>Bacteroidia</taxon>
        <taxon>Bacteroidales</taxon>
        <taxon>Salinivirgaceae</taxon>
        <taxon>Salinivirga</taxon>
    </lineage>
</organism>
<dbReference type="InterPro" id="IPR004136">
    <property type="entry name" value="NMO"/>
</dbReference>
<evidence type="ECO:0000256" key="2">
    <source>
        <dbReference type="ARBA" id="ARBA00022643"/>
    </source>
</evidence>
<dbReference type="InterPro" id="IPR013785">
    <property type="entry name" value="Aldolase_TIM"/>
</dbReference>
<dbReference type="RefSeq" id="WP_057951917.1">
    <property type="nucleotide sequence ID" value="NZ_CP013118.1"/>
</dbReference>
<dbReference type="Proteomes" id="UP000064893">
    <property type="component" value="Chromosome"/>
</dbReference>
<dbReference type="SUPFAM" id="SSF51412">
    <property type="entry name" value="Inosine monophosphate dehydrogenase (IMPDH)"/>
    <property type="match status" value="1"/>
</dbReference>
<dbReference type="OrthoDB" id="9778912at2"/>
<name>A0A0S2HWI1_9BACT</name>
<dbReference type="PATRIC" id="fig|1307839.3.peg.737"/>
<keyword evidence="2" id="KW-0288">FMN</keyword>
<dbReference type="Gene3D" id="3.20.20.70">
    <property type="entry name" value="Aldolase class I"/>
    <property type="match status" value="1"/>
</dbReference>
<evidence type="ECO:0000313" key="5">
    <source>
        <dbReference type="Proteomes" id="UP000064893"/>
    </source>
</evidence>
<dbReference type="CDD" id="cd04730">
    <property type="entry name" value="NPD_like"/>
    <property type="match status" value="1"/>
</dbReference>
<dbReference type="AlphaFoldDB" id="A0A0S2HWI1"/>
<dbReference type="EMBL" id="CP013118">
    <property type="protein sequence ID" value="ALO14365.1"/>
    <property type="molecule type" value="Genomic_DNA"/>
</dbReference>
<dbReference type="KEGG" id="blq:L21SP5_00693"/>
<keyword evidence="4" id="KW-0503">Monooxygenase</keyword>
<protein>
    <submittedName>
        <fullName evidence="4">Nitronate monooxygenase</fullName>
        <ecNumber evidence="4">1.13.12.16</ecNumber>
    </submittedName>
</protein>
<proteinExistence type="predicted"/>
<keyword evidence="5" id="KW-1185">Reference proteome</keyword>
<keyword evidence="3 4" id="KW-0560">Oxidoreductase</keyword>
<reference evidence="4 5" key="1">
    <citation type="submission" date="2015-11" db="EMBL/GenBank/DDBJ databases">
        <title>Description and complete genome sequence of a novel strain predominating in hypersaline microbial mats and representing a new family of the Bacteriodetes phylum.</title>
        <authorList>
            <person name="Spring S."/>
            <person name="Bunk B."/>
            <person name="Sproer C."/>
            <person name="Klenk H.-P."/>
        </authorList>
    </citation>
    <scope>NUCLEOTIDE SEQUENCE [LARGE SCALE GENOMIC DNA]</scope>
    <source>
        <strain evidence="4 5">L21-Spi-D4</strain>
    </source>
</reference>
<gene>
    <name evidence="4" type="ORF">L21SP5_00693</name>
</gene>
<dbReference type="PANTHER" id="PTHR32332">
    <property type="entry name" value="2-NITROPROPANE DIOXYGENASE"/>
    <property type="match status" value="1"/>
</dbReference>
<evidence type="ECO:0000256" key="1">
    <source>
        <dbReference type="ARBA" id="ARBA00022630"/>
    </source>
</evidence>
<dbReference type="PANTHER" id="PTHR32332:SF18">
    <property type="entry name" value="2-NITROPROPANE DIOXYGENASE"/>
    <property type="match status" value="1"/>
</dbReference>
<dbReference type="STRING" id="1307839.L21SP5_00693"/>
<dbReference type="EC" id="1.13.12.16" evidence="4"/>
<sequence length="373" mass="39929">MGPLQIGNLTVKYPIVQGGMGVAISLSGLASAVANAGGIGVISAAGIGMTEPGFAKDLPKANKLQLIKQIRAARAKTAGVLGVNLMVALSDYDEMLETAVNEDIDVVFMGAGLPLKLPQKVLDKGLSNIKTKFIPKVSSPKAAKLIFQYWDSKFNYIPDAVVVEGPKAGGHLGFKKAELNGKIPELSELIQDTVEVVKTFEDKYSQKVPVIAAGGIYTGADIAEIMSYGASAVKMGTRFVTTHECDAHINFKRSYLESAKSDITLIDSPVGLPGRVIANKFVHQIKNGETRPVNCPWQCLKSCKYEEVPYCISQVLLNSAKGKMDHGFAFAGTNAYRAKTIQSVDQVFDDLIKTYKDATINALALPGMCKVAV</sequence>
<accession>A0A0S2HWI1</accession>
<dbReference type="Pfam" id="PF03060">
    <property type="entry name" value="NMO"/>
    <property type="match status" value="1"/>
</dbReference>